<dbReference type="InterPro" id="IPR015943">
    <property type="entry name" value="WD40/YVTN_repeat-like_dom_sf"/>
</dbReference>
<keyword evidence="4" id="KW-0677">Repeat</keyword>
<feature type="repeat" description="WD" evidence="7">
    <location>
        <begin position="814"/>
        <end position="855"/>
    </location>
</feature>
<dbReference type="PROSITE" id="PS50082">
    <property type="entry name" value="WD_REPEATS_2"/>
    <property type="match status" value="3"/>
</dbReference>
<feature type="repeat" description="WD" evidence="7">
    <location>
        <begin position="926"/>
        <end position="964"/>
    </location>
</feature>
<sequence>MSSMPRFVTKIIGGKLVTVPEYRDSTSAQTTGHSVTYPWAKYDPVPSQKIGSRTYPVLPPISDGHSERLSSANLNQSVSDALINVSKQKLLHVQKKFSSLDTDNSGRITSEELSQVLLNNQIFILGKTHTTLVKRFEADGGGVLHEALARYLLDCHYKDRQKLSIFGLSNPVHTNTGQRVDKVTDAQLLLEVENQLMQNGGNWTFNELKASFQKYYEKGARNSLIDNKELKMLCKRHNLPISRSLLEKLVSRFDVDGDGWVNLREFSKFLGKAVSVAALGNSLSSNNSLSNRNQSRTGASGKQHSSVTVSTETQTSSEPEPIKLSLRRRNVYVYPPDIYKDADLPSHPPEERLQLEWVYGYRGRDCRNNLHVLSSGEIIYFIAAVVVIYEEERHHQRHYTQHTDDIKSLCVHPDGVRIASGQVKGHGDDAKPHIRVWNSNSLDTICVIGVDYFEDAIFALAFSNKKSQGSYLASVEDNEYHTITLWDWTRKKKLASARGNMDQVLAVNFSPFASHHFVTCGKQHVTFWELDDNKLKQSRGRLSKNHRPKYVSCIAFSVNCDVLTGDTDGSICVWPEESNQISEELGVRNAHSESVYALLVLPNDVVLSGGGGESIVRAWYKRPKLIPTNVELKLPREVSGVRSLALGTGNQLYIGTVDNHIWVASLNVDLTSPLKGAVAKSVIQGHCQDLRGLAAHPSSPTFVTGGSDKVVRLWHADQHRVVWTNNKLGSEIQAAAFHPDSSLVAVSFKKRGWALLNASTGELIIKLTSEPPEKISEIQFSPDGTHVALGCHDNDVYIYELLSEGRSVSLKVRCKAHTSSVSHLDWSKDGENLQSTSTDYELLFWDALQGEQITASASLRNTEWDTHNCVLGYPVIGIWPDGADGTDVNSVDRSHNKRLLATGDDFGNVNLYRYPCVSDKAEPRIIKGHSAHVMNVRFLSDDTRLISVGGRDASTLQWKIVRTA</sequence>
<reference evidence="10" key="1">
    <citation type="journal article" date="2023" name="G3 (Bethesda)">
        <title>Whole genome assembly and annotation of the endangered Caribbean coral Acropora cervicornis.</title>
        <authorList>
            <person name="Selwyn J.D."/>
            <person name="Vollmer S.V."/>
        </authorList>
    </citation>
    <scope>NUCLEOTIDE SEQUENCE</scope>
    <source>
        <strain evidence="10">K2</strain>
    </source>
</reference>
<feature type="domain" description="EF-hand" evidence="9">
    <location>
        <begin position="241"/>
        <end position="276"/>
    </location>
</feature>
<evidence type="ECO:0000256" key="5">
    <source>
        <dbReference type="ARBA" id="ARBA00022837"/>
    </source>
</evidence>
<dbReference type="GO" id="GO:0005874">
    <property type="term" value="C:microtubule"/>
    <property type="evidence" value="ECO:0007669"/>
    <property type="project" value="UniProtKB-KW"/>
</dbReference>
<dbReference type="Pfam" id="PF23409">
    <property type="entry name" value="Beta-prop_EML"/>
    <property type="match status" value="1"/>
</dbReference>
<dbReference type="Proteomes" id="UP001249851">
    <property type="component" value="Unassembled WGS sequence"/>
</dbReference>
<dbReference type="InterPro" id="IPR055442">
    <property type="entry name" value="Beta-prop_EML-like_2nd"/>
</dbReference>
<dbReference type="SMART" id="SM00320">
    <property type="entry name" value="WD40"/>
    <property type="match status" value="11"/>
</dbReference>
<keyword evidence="5" id="KW-0106">Calcium</keyword>
<dbReference type="InterPro" id="IPR050630">
    <property type="entry name" value="WD_repeat_EMAP"/>
</dbReference>
<dbReference type="SUPFAM" id="SSF47473">
    <property type="entry name" value="EF-hand"/>
    <property type="match status" value="1"/>
</dbReference>
<dbReference type="PROSITE" id="PS50222">
    <property type="entry name" value="EF_HAND_2"/>
    <property type="match status" value="2"/>
</dbReference>
<organism evidence="10 11">
    <name type="scientific">Acropora cervicornis</name>
    <name type="common">Staghorn coral</name>
    <dbReference type="NCBI Taxonomy" id="6130"/>
    <lineage>
        <taxon>Eukaryota</taxon>
        <taxon>Metazoa</taxon>
        <taxon>Cnidaria</taxon>
        <taxon>Anthozoa</taxon>
        <taxon>Hexacorallia</taxon>
        <taxon>Scleractinia</taxon>
        <taxon>Astrocoeniina</taxon>
        <taxon>Acroporidae</taxon>
        <taxon>Acropora</taxon>
    </lineage>
</organism>
<dbReference type="EMBL" id="JARQWQ010000024">
    <property type="protein sequence ID" value="KAK2563868.1"/>
    <property type="molecule type" value="Genomic_DNA"/>
</dbReference>
<dbReference type="Pfam" id="PF23414">
    <property type="entry name" value="Beta-prop_EML_2"/>
    <property type="match status" value="1"/>
</dbReference>
<keyword evidence="3" id="KW-0493">Microtubule</keyword>
<dbReference type="PANTHER" id="PTHR13720:SF50">
    <property type="entry name" value="ECHINODERM MICROTUBULE-ASSOCIATED PROTEIN-LIKE 2"/>
    <property type="match status" value="1"/>
</dbReference>
<dbReference type="CDD" id="cd00051">
    <property type="entry name" value="EFh"/>
    <property type="match status" value="1"/>
</dbReference>
<dbReference type="InterPro" id="IPR018247">
    <property type="entry name" value="EF_Hand_1_Ca_BS"/>
</dbReference>
<evidence type="ECO:0000256" key="8">
    <source>
        <dbReference type="SAM" id="MobiDB-lite"/>
    </source>
</evidence>
<evidence type="ECO:0000256" key="3">
    <source>
        <dbReference type="ARBA" id="ARBA00022701"/>
    </source>
</evidence>
<dbReference type="AlphaFoldDB" id="A0AAD9V786"/>
<dbReference type="GO" id="GO:0008017">
    <property type="term" value="F:microtubule binding"/>
    <property type="evidence" value="ECO:0007669"/>
    <property type="project" value="TreeGrafter"/>
</dbReference>
<evidence type="ECO:0000256" key="4">
    <source>
        <dbReference type="ARBA" id="ARBA00022737"/>
    </source>
</evidence>
<evidence type="ECO:0000256" key="6">
    <source>
        <dbReference type="ARBA" id="ARBA00023212"/>
    </source>
</evidence>
<dbReference type="PROSITE" id="PS00018">
    <property type="entry name" value="EF_HAND_1"/>
    <property type="match status" value="2"/>
</dbReference>
<name>A0AAD9V786_ACRCE</name>
<evidence type="ECO:0000313" key="10">
    <source>
        <dbReference type="EMBL" id="KAK2563868.1"/>
    </source>
</evidence>
<comment type="subcellular location">
    <subcellularLocation>
        <location evidence="1">Cytoplasm</location>
        <location evidence="1">Cytoskeleton</location>
    </subcellularLocation>
</comment>
<reference evidence="10" key="2">
    <citation type="journal article" date="2023" name="Science">
        <title>Genomic signatures of disease resistance in endangered staghorn corals.</title>
        <authorList>
            <person name="Vollmer S.V."/>
            <person name="Selwyn J.D."/>
            <person name="Despard B.A."/>
            <person name="Roesel C.L."/>
        </authorList>
    </citation>
    <scope>NUCLEOTIDE SEQUENCE</scope>
    <source>
        <strain evidence="10">K2</strain>
    </source>
</reference>
<dbReference type="GO" id="GO:0000226">
    <property type="term" value="P:microtubule cytoskeleton organization"/>
    <property type="evidence" value="ECO:0007669"/>
    <property type="project" value="TreeGrafter"/>
</dbReference>
<dbReference type="Pfam" id="PF13202">
    <property type="entry name" value="EF-hand_5"/>
    <property type="match status" value="1"/>
</dbReference>
<evidence type="ECO:0000259" key="9">
    <source>
        <dbReference type="PROSITE" id="PS50222"/>
    </source>
</evidence>
<dbReference type="InterPro" id="IPR001680">
    <property type="entry name" value="WD40_rpt"/>
</dbReference>
<dbReference type="FunFam" id="2.130.10.10:FF:000320">
    <property type="entry name" value="echinoderm microtubule-associated protein-like 6"/>
    <property type="match status" value="1"/>
</dbReference>
<feature type="domain" description="EF-hand" evidence="9">
    <location>
        <begin position="88"/>
        <end position="123"/>
    </location>
</feature>
<evidence type="ECO:0000256" key="7">
    <source>
        <dbReference type="PROSITE-ProRule" id="PRU00221"/>
    </source>
</evidence>
<dbReference type="GO" id="GO:0005509">
    <property type="term" value="F:calcium ion binding"/>
    <property type="evidence" value="ECO:0007669"/>
    <property type="project" value="InterPro"/>
</dbReference>
<evidence type="ECO:0000256" key="2">
    <source>
        <dbReference type="ARBA" id="ARBA00022574"/>
    </source>
</evidence>
<dbReference type="InterPro" id="IPR002048">
    <property type="entry name" value="EF_hand_dom"/>
</dbReference>
<dbReference type="InterPro" id="IPR049246">
    <property type="entry name" value="DUF5580_M"/>
</dbReference>
<evidence type="ECO:0000256" key="1">
    <source>
        <dbReference type="ARBA" id="ARBA00004245"/>
    </source>
</evidence>
<keyword evidence="6" id="KW-0206">Cytoskeleton</keyword>
<protein>
    <submittedName>
        <fullName evidence="10">77 kDa echinoderm microtubule-associated protein</fullName>
    </submittedName>
</protein>
<dbReference type="GO" id="GO:0072686">
    <property type="term" value="C:mitotic spindle"/>
    <property type="evidence" value="ECO:0007669"/>
    <property type="project" value="TreeGrafter"/>
</dbReference>
<accession>A0AAD9V786</accession>
<dbReference type="SUPFAM" id="SSF50969">
    <property type="entry name" value="YVTN repeat-like/Quinoprotein amine dehydrogenase"/>
    <property type="match status" value="1"/>
</dbReference>
<dbReference type="SMART" id="SM00054">
    <property type="entry name" value="EFh"/>
    <property type="match status" value="2"/>
</dbReference>
<dbReference type="Gene3D" id="1.10.238.10">
    <property type="entry name" value="EF-hand"/>
    <property type="match status" value="2"/>
</dbReference>
<dbReference type="Gene3D" id="2.130.10.10">
    <property type="entry name" value="YVTN repeat-like/Quinoprotein amine dehydrogenase"/>
    <property type="match status" value="2"/>
</dbReference>
<feature type="compositionally biased region" description="Low complexity" evidence="8">
    <location>
        <begin position="285"/>
        <end position="296"/>
    </location>
</feature>
<keyword evidence="11" id="KW-1185">Reference proteome</keyword>
<feature type="repeat" description="WD" evidence="7">
    <location>
        <begin position="683"/>
        <end position="724"/>
    </location>
</feature>
<dbReference type="InterPro" id="IPR036322">
    <property type="entry name" value="WD40_repeat_dom_sf"/>
</dbReference>
<dbReference type="InterPro" id="IPR011044">
    <property type="entry name" value="Quino_amine_DH_bsu"/>
</dbReference>
<dbReference type="InterPro" id="IPR011992">
    <property type="entry name" value="EF-hand-dom_pair"/>
</dbReference>
<proteinExistence type="predicted"/>
<dbReference type="PROSITE" id="PS50294">
    <property type="entry name" value="WD_REPEATS_REGION"/>
    <property type="match status" value="3"/>
</dbReference>
<feature type="region of interest" description="Disordered" evidence="8">
    <location>
        <begin position="285"/>
        <end position="321"/>
    </location>
</feature>
<dbReference type="SUPFAM" id="SSF50978">
    <property type="entry name" value="WD40 repeat-like"/>
    <property type="match status" value="2"/>
</dbReference>
<dbReference type="InterPro" id="IPR055439">
    <property type="entry name" value="Beta-prop_EML_1st"/>
</dbReference>
<dbReference type="PANTHER" id="PTHR13720">
    <property type="entry name" value="WD-40 REPEAT PROTEIN"/>
    <property type="match status" value="1"/>
</dbReference>
<comment type="caution">
    <text evidence="10">The sequence shown here is derived from an EMBL/GenBank/DDBJ whole genome shotgun (WGS) entry which is preliminary data.</text>
</comment>
<evidence type="ECO:0000313" key="11">
    <source>
        <dbReference type="Proteomes" id="UP001249851"/>
    </source>
</evidence>
<dbReference type="Pfam" id="PF20742">
    <property type="entry name" value="DUF5580_M"/>
    <property type="match status" value="1"/>
</dbReference>
<feature type="compositionally biased region" description="Low complexity" evidence="8">
    <location>
        <begin position="305"/>
        <end position="318"/>
    </location>
</feature>
<dbReference type="Pfam" id="PF03451">
    <property type="entry name" value="HELP"/>
    <property type="match status" value="1"/>
</dbReference>
<keyword evidence="6" id="KW-0963">Cytoplasm</keyword>
<dbReference type="InterPro" id="IPR005108">
    <property type="entry name" value="HELP"/>
</dbReference>
<gene>
    <name evidence="10" type="ORF">P5673_012875</name>
</gene>
<keyword evidence="2 7" id="KW-0853">WD repeat</keyword>